<sequence>MRRVTLFLNGSPKNGQVVAVYGTLSDLLPVASSKLGIKATTTSVYNGKGELMDGVVLIRDDGVLFVCEGEPFLDPQRNFKLPEGLSGFHPDWLTLNVGGWCSTTTRSTLANKEPDSMLAHMFKDKGVWGNQQDLRGSYFEPILNYLLHGHLIGNDGNDLLGVLEEARFFGIDSLIEKLEVAIKNSQPLEDHSPITRKEFLRCLLATPTKSELRCQGSSFSGADLSRLDLPYMNFKMANLCCCSPARTLCYANLEQADLSGSVLDCANLQGVKMLCSDAPSGASLKLCNFEDPSGLKANLEGANLKGVDMEGSQMTRINLRVAALKNAKLKICNLSRASLNCDLSGCDLQEANLRASSTKGAMFEEMPTPLHMSQRVR</sequence>
<reference evidence="2" key="2">
    <citation type="submission" date="2025-09" db="UniProtKB">
        <authorList>
            <consortium name="Ensembl"/>
        </authorList>
    </citation>
    <scope>IDENTIFICATION</scope>
</reference>
<dbReference type="InterPro" id="IPR021789">
    <property type="entry name" value="KHA_dom"/>
</dbReference>
<reference evidence="2" key="1">
    <citation type="submission" date="2025-08" db="UniProtKB">
        <authorList>
            <consortium name="Ensembl"/>
        </authorList>
    </citation>
    <scope>IDENTIFICATION</scope>
</reference>
<dbReference type="InterPro" id="IPR001646">
    <property type="entry name" value="5peptide_repeat"/>
</dbReference>
<dbReference type="SUPFAM" id="SSF54695">
    <property type="entry name" value="POZ domain"/>
    <property type="match status" value="1"/>
</dbReference>
<dbReference type="InterPro" id="IPR051082">
    <property type="entry name" value="Pentapeptide-BTB/POZ_domain"/>
</dbReference>
<dbReference type="Ensembl" id="ENSCCAT00000052574.1">
    <property type="protein sequence ID" value="ENSCCAP00000034799.1"/>
    <property type="gene ID" value="ENSCCAG00000035328.1"/>
</dbReference>
<feature type="domain" description="KHA" evidence="1">
    <location>
        <begin position="3"/>
        <end position="84"/>
    </location>
</feature>
<dbReference type="Proteomes" id="UP000233040">
    <property type="component" value="Unassembled WGS sequence"/>
</dbReference>
<evidence type="ECO:0000313" key="2">
    <source>
        <dbReference type="Ensembl" id="ENSCCAP00000034799.1"/>
    </source>
</evidence>
<dbReference type="InterPro" id="IPR003131">
    <property type="entry name" value="T1-type_BTB"/>
</dbReference>
<dbReference type="OMA" id="HASFNNC"/>
<evidence type="ECO:0000259" key="1">
    <source>
        <dbReference type="PROSITE" id="PS51490"/>
    </source>
</evidence>
<dbReference type="FunFam" id="2.160.20.80:FF:000002">
    <property type="entry name" value="Potassium channel tetramerization domain-containing 9a"/>
    <property type="match status" value="1"/>
</dbReference>
<dbReference type="CDD" id="cd17073">
    <property type="entry name" value="KHA"/>
    <property type="match status" value="1"/>
</dbReference>
<organism evidence="2 3">
    <name type="scientific">Cebus imitator</name>
    <name type="common">Panamanian white-faced capuchin</name>
    <name type="synonym">Cebus capucinus imitator</name>
    <dbReference type="NCBI Taxonomy" id="2715852"/>
    <lineage>
        <taxon>Eukaryota</taxon>
        <taxon>Metazoa</taxon>
        <taxon>Chordata</taxon>
        <taxon>Craniata</taxon>
        <taxon>Vertebrata</taxon>
        <taxon>Euteleostomi</taxon>
        <taxon>Mammalia</taxon>
        <taxon>Eutheria</taxon>
        <taxon>Euarchontoglires</taxon>
        <taxon>Primates</taxon>
        <taxon>Haplorrhini</taxon>
        <taxon>Platyrrhini</taxon>
        <taxon>Cebidae</taxon>
        <taxon>Cebinae</taxon>
        <taxon>Cebus</taxon>
    </lineage>
</organism>
<dbReference type="SUPFAM" id="SSF141571">
    <property type="entry name" value="Pentapeptide repeat-like"/>
    <property type="match status" value="1"/>
</dbReference>
<dbReference type="Pfam" id="PF00805">
    <property type="entry name" value="Pentapeptide"/>
    <property type="match status" value="3"/>
</dbReference>
<dbReference type="Gene3D" id="2.160.20.80">
    <property type="entry name" value="E3 ubiquitin-protein ligase SopA"/>
    <property type="match status" value="1"/>
</dbReference>
<dbReference type="PROSITE" id="PS51490">
    <property type="entry name" value="KHA"/>
    <property type="match status" value="1"/>
</dbReference>
<keyword evidence="3" id="KW-1185">Reference proteome</keyword>
<dbReference type="Pfam" id="PF02214">
    <property type="entry name" value="BTB_2"/>
    <property type="match status" value="1"/>
</dbReference>
<dbReference type="GeneTree" id="ENSGT00940000154314"/>
<dbReference type="Pfam" id="PF11834">
    <property type="entry name" value="KHA"/>
    <property type="match status" value="1"/>
</dbReference>
<proteinExistence type="predicted"/>
<dbReference type="GO" id="GO:0051260">
    <property type="term" value="P:protein homooligomerization"/>
    <property type="evidence" value="ECO:0007669"/>
    <property type="project" value="InterPro"/>
</dbReference>
<name>A0A2K5S327_CEBIM</name>
<accession>A0A2K5S327</accession>
<dbReference type="PANTHER" id="PTHR14136">
    <property type="entry name" value="BTB_POZ DOMAIN-CONTAINING PROTEIN KCTD9"/>
    <property type="match status" value="1"/>
</dbReference>
<dbReference type="STRING" id="9516.ENSCCAP00000034799"/>
<evidence type="ECO:0000313" key="3">
    <source>
        <dbReference type="Proteomes" id="UP000233040"/>
    </source>
</evidence>
<dbReference type="Gene3D" id="3.30.710.10">
    <property type="entry name" value="Potassium Channel Kv1.1, Chain A"/>
    <property type="match status" value="1"/>
</dbReference>
<protein>
    <recommendedName>
        <fullName evidence="1">KHA domain-containing protein</fullName>
    </recommendedName>
</protein>
<dbReference type="AlphaFoldDB" id="A0A2K5S327"/>
<dbReference type="PANTHER" id="PTHR14136:SF17">
    <property type="entry name" value="BTB_POZ DOMAIN-CONTAINING PROTEIN KCTD9"/>
    <property type="match status" value="1"/>
</dbReference>
<dbReference type="InterPro" id="IPR011333">
    <property type="entry name" value="SKP1/BTB/POZ_sf"/>
</dbReference>